<protein>
    <submittedName>
        <fullName evidence="2">Uncharacterized protein</fullName>
    </submittedName>
</protein>
<reference evidence="2 3" key="1">
    <citation type="submission" date="2024-10" db="EMBL/GenBank/DDBJ databases">
        <authorList>
            <person name="Sang B.-I."/>
            <person name="Prabhaharan D."/>
        </authorList>
    </citation>
    <scope>NUCLEOTIDE SEQUENCE [LARGE SCALE GENOMIC DNA]</scope>
    <source>
        <strain evidence="2 3">MH</strain>
    </source>
</reference>
<feature type="compositionally biased region" description="Basic and acidic residues" evidence="1">
    <location>
        <begin position="21"/>
        <end position="32"/>
    </location>
</feature>
<evidence type="ECO:0000313" key="2">
    <source>
        <dbReference type="EMBL" id="MFG6273090.1"/>
    </source>
</evidence>
<dbReference type="Proteomes" id="UP001605989">
    <property type="component" value="Unassembled WGS sequence"/>
</dbReference>
<keyword evidence="3" id="KW-1185">Reference proteome</keyword>
<evidence type="ECO:0000313" key="3">
    <source>
        <dbReference type="Proteomes" id="UP001605989"/>
    </source>
</evidence>
<accession>A0ABW7DPV1</accession>
<dbReference type="EMBL" id="JBIEKR010000006">
    <property type="protein sequence ID" value="MFG6273090.1"/>
    <property type="molecule type" value="Genomic_DNA"/>
</dbReference>
<evidence type="ECO:0000256" key="1">
    <source>
        <dbReference type="SAM" id="MobiDB-lite"/>
    </source>
</evidence>
<name>A0ABW7DPV1_9FIRM</name>
<organism evidence="2 3">
    <name type="scientific">Megasphaera hexanoica</name>
    <dbReference type="NCBI Taxonomy" id="1675036"/>
    <lineage>
        <taxon>Bacteria</taxon>
        <taxon>Bacillati</taxon>
        <taxon>Bacillota</taxon>
        <taxon>Negativicutes</taxon>
        <taxon>Veillonellales</taxon>
        <taxon>Veillonellaceae</taxon>
        <taxon>Megasphaera</taxon>
    </lineage>
</organism>
<sequence>MNYYKPGECKVHYMTPEELEADRKRREEERQKHPWRYKGNTPISDYKSYLSEQKFRNATGKKRK</sequence>
<comment type="caution">
    <text evidence="2">The sequence shown here is derived from an EMBL/GenBank/DDBJ whole genome shotgun (WGS) entry which is preliminary data.</text>
</comment>
<gene>
    <name evidence="2" type="ORF">ACGTZG_07795</name>
</gene>
<dbReference type="RefSeq" id="WP_113856119.1">
    <property type="nucleotide sequence ID" value="NZ_CP011940.1"/>
</dbReference>
<feature type="region of interest" description="Disordered" evidence="1">
    <location>
        <begin position="18"/>
        <end position="64"/>
    </location>
</feature>
<proteinExistence type="predicted"/>